<gene>
    <name evidence="3" type="ORF">CJN711_LOCUS25046</name>
    <name evidence="4" type="ORF">XDN619_LOCUS22536</name>
</gene>
<sequence length="104" mass="10983">MKQILTILVVILIALAQIILAHPIGNDTLSTSSTLSVESIDGTSTIGYEYNQAREVFPKSSPSRKFSILSLVIIGDALIGLGGVLVGITILLRKNEATKSDAST</sequence>
<keyword evidence="1" id="KW-0812">Transmembrane</keyword>
<evidence type="ECO:0000313" key="3">
    <source>
        <dbReference type="EMBL" id="CAF1459973.1"/>
    </source>
</evidence>
<protein>
    <submittedName>
        <fullName evidence="4">Uncharacterized protein</fullName>
    </submittedName>
</protein>
<evidence type="ECO:0000313" key="5">
    <source>
        <dbReference type="Proteomes" id="UP000663887"/>
    </source>
</evidence>
<feature type="transmembrane region" description="Helical" evidence="1">
    <location>
        <begin position="68"/>
        <end position="92"/>
    </location>
</feature>
<proteinExistence type="predicted"/>
<name>A0A816VF90_9BILA</name>
<dbReference type="Proteomes" id="UP000663855">
    <property type="component" value="Unassembled WGS sequence"/>
</dbReference>
<dbReference type="AlphaFoldDB" id="A0A816VF90"/>
<dbReference type="Proteomes" id="UP000663887">
    <property type="component" value="Unassembled WGS sequence"/>
</dbReference>
<dbReference type="EMBL" id="CAJNOV010011746">
    <property type="protein sequence ID" value="CAF1459973.1"/>
    <property type="molecule type" value="Genomic_DNA"/>
</dbReference>
<organism evidence="4 5">
    <name type="scientific">Rotaria magnacalcarata</name>
    <dbReference type="NCBI Taxonomy" id="392030"/>
    <lineage>
        <taxon>Eukaryota</taxon>
        <taxon>Metazoa</taxon>
        <taxon>Spiralia</taxon>
        <taxon>Gnathifera</taxon>
        <taxon>Rotifera</taxon>
        <taxon>Eurotatoria</taxon>
        <taxon>Bdelloidea</taxon>
        <taxon>Philodinida</taxon>
        <taxon>Philodinidae</taxon>
        <taxon>Rotaria</taxon>
    </lineage>
</organism>
<evidence type="ECO:0000256" key="2">
    <source>
        <dbReference type="SAM" id="SignalP"/>
    </source>
</evidence>
<comment type="caution">
    <text evidence="4">The sequence shown here is derived from an EMBL/GenBank/DDBJ whole genome shotgun (WGS) entry which is preliminary data.</text>
</comment>
<accession>A0A816VF90</accession>
<feature type="chain" id="PRO_5036230795" evidence="2">
    <location>
        <begin position="22"/>
        <end position="104"/>
    </location>
</feature>
<evidence type="ECO:0000256" key="1">
    <source>
        <dbReference type="SAM" id="Phobius"/>
    </source>
</evidence>
<evidence type="ECO:0000313" key="4">
    <source>
        <dbReference type="EMBL" id="CAF2120143.1"/>
    </source>
</evidence>
<feature type="signal peptide" evidence="2">
    <location>
        <begin position="1"/>
        <end position="21"/>
    </location>
</feature>
<keyword evidence="1" id="KW-0472">Membrane</keyword>
<keyword evidence="1" id="KW-1133">Transmembrane helix</keyword>
<keyword evidence="2" id="KW-0732">Signal</keyword>
<dbReference type="EMBL" id="CAJNRG010010193">
    <property type="protein sequence ID" value="CAF2120143.1"/>
    <property type="molecule type" value="Genomic_DNA"/>
</dbReference>
<reference evidence="4" key="1">
    <citation type="submission" date="2021-02" db="EMBL/GenBank/DDBJ databases">
        <authorList>
            <person name="Nowell W R."/>
        </authorList>
    </citation>
    <scope>NUCLEOTIDE SEQUENCE</scope>
</reference>